<organism evidence="2">
    <name type="scientific">Oryza nivara</name>
    <name type="common">Indian wild rice</name>
    <name type="synonym">Oryza sativa f. spontanea</name>
    <dbReference type="NCBI Taxonomy" id="4536"/>
    <lineage>
        <taxon>Eukaryota</taxon>
        <taxon>Viridiplantae</taxon>
        <taxon>Streptophyta</taxon>
        <taxon>Embryophyta</taxon>
        <taxon>Tracheophyta</taxon>
        <taxon>Spermatophyta</taxon>
        <taxon>Magnoliopsida</taxon>
        <taxon>Liliopsida</taxon>
        <taxon>Poales</taxon>
        <taxon>Poaceae</taxon>
        <taxon>BOP clade</taxon>
        <taxon>Oryzoideae</taxon>
        <taxon>Oryzeae</taxon>
        <taxon>Oryzinae</taxon>
        <taxon>Oryza</taxon>
    </lineage>
</organism>
<keyword evidence="3" id="KW-1185">Reference proteome</keyword>
<protein>
    <submittedName>
        <fullName evidence="2">Uncharacterized protein</fullName>
    </submittedName>
</protein>
<evidence type="ECO:0000313" key="3">
    <source>
        <dbReference type="Proteomes" id="UP000006591"/>
    </source>
</evidence>
<sequence length="130" mass="13987">MAALKAKATEELATQTSDRQAAEQDHMNSLDDEHLFTDKCIAGNANLADDALECALDDAAATSSLLPSMTKPERATTPQASRCPPLHFSSKIPKNGASRKEIGRRPPQLRSPSPFADSFFSGESQSDSMH</sequence>
<dbReference type="AlphaFoldDB" id="A0A0E0HFP8"/>
<reference evidence="2" key="2">
    <citation type="submission" date="2018-04" db="EMBL/GenBank/DDBJ databases">
        <title>OnivRS2 (Oryza nivara Reference Sequence Version 2).</title>
        <authorList>
            <person name="Zhang J."/>
            <person name="Kudrna D."/>
            <person name="Lee S."/>
            <person name="Talag J."/>
            <person name="Rajasekar S."/>
            <person name="Welchert J."/>
            <person name="Hsing Y.-I."/>
            <person name="Wing R.A."/>
        </authorList>
    </citation>
    <scope>NUCLEOTIDE SEQUENCE [LARGE SCALE GENOMIC DNA]</scope>
    <source>
        <strain evidence="2">SL10</strain>
    </source>
</reference>
<evidence type="ECO:0000256" key="1">
    <source>
        <dbReference type="SAM" id="MobiDB-lite"/>
    </source>
</evidence>
<evidence type="ECO:0000313" key="2">
    <source>
        <dbReference type="EnsemblPlants" id="ONIVA05G20480.1"/>
    </source>
</evidence>
<accession>A0A0E0HFP8</accession>
<dbReference type="EnsemblPlants" id="ONIVA05G20480.1">
    <property type="protein sequence ID" value="ONIVA05G20480.1"/>
    <property type="gene ID" value="ONIVA05G20480"/>
</dbReference>
<name>A0A0E0HFP8_ORYNI</name>
<dbReference type="Proteomes" id="UP000006591">
    <property type="component" value="Chromosome 5"/>
</dbReference>
<proteinExistence type="predicted"/>
<dbReference type="Gramene" id="ONIVA05G20480.1">
    <property type="protein sequence ID" value="ONIVA05G20480.1"/>
    <property type="gene ID" value="ONIVA05G20480"/>
</dbReference>
<dbReference type="HOGENOM" id="CLU_159597_0_0_1"/>
<feature type="compositionally biased region" description="Low complexity" evidence="1">
    <location>
        <begin position="1"/>
        <end position="14"/>
    </location>
</feature>
<reference evidence="2" key="1">
    <citation type="submission" date="2015-04" db="UniProtKB">
        <authorList>
            <consortium name="EnsemblPlants"/>
        </authorList>
    </citation>
    <scope>IDENTIFICATION</scope>
    <source>
        <strain evidence="2">SL10</strain>
    </source>
</reference>
<feature type="region of interest" description="Disordered" evidence="1">
    <location>
        <begin position="1"/>
        <end position="30"/>
    </location>
</feature>
<feature type="compositionally biased region" description="Basic and acidic residues" evidence="1">
    <location>
        <begin position="20"/>
        <end position="30"/>
    </location>
</feature>
<feature type="region of interest" description="Disordered" evidence="1">
    <location>
        <begin position="63"/>
        <end position="130"/>
    </location>
</feature>
<feature type="compositionally biased region" description="Polar residues" evidence="1">
    <location>
        <begin position="121"/>
        <end position="130"/>
    </location>
</feature>